<dbReference type="EMBL" id="BQXS01018817">
    <property type="protein sequence ID" value="GKT24024.1"/>
    <property type="molecule type" value="Genomic_DNA"/>
</dbReference>
<reference evidence="2" key="1">
    <citation type="submission" date="2022-03" db="EMBL/GenBank/DDBJ databases">
        <title>Draft genome sequence of Aduncisulcus paluster, a free-living microaerophilic Fornicata.</title>
        <authorList>
            <person name="Yuyama I."/>
            <person name="Kume K."/>
            <person name="Tamura T."/>
            <person name="Inagaki Y."/>
            <person name="Hashimoto T."/>
        </authorList>
    </citation>
    <scope>NUCLEOTIDE SEQUENCE</scope>
    <source>
        <strain evidence="2">NY0171</strain>
    </source>
</reference>
<dbReference type="EMBL" id="BQXS01018814">
    <property type="protein sequence ID" value="GKT24003.1"/>
    <property type="molecule type" value="Genomic_DNA"/>
</dbReference>
<dbReference type="EMBL" id="BQXS01018827">
    <property type="protein sequence ID" value="GKT24126.1"/>
    <property type="molecule type" value="Genomic_DNA"/>
</dbReference>
<evidence type="ECO:0000313" key="3">
    <source>
        <dbReference type="EMBL" id="GKT24040.1"/>
    </source>
</evidence>
<dbReference type="EMBL" id="BQXS01018828">
    <property type="protein sequence ID" value="GKT24135.1"/>
    <property type="molecule type" value="Genomic_DNA"/>
</dbReference>
<protein>
    <submittedName>
        <fullName evidence="2">Uncharacterized protein</fullName>
    </submittedName>
</protein>
<sequence length="17" mass="1784">ELSPSPTMLHPLCGNGM</sequence>
<evidence type="ECO:0000313" key="5">
    <source>
        <dbReference type="EMBL" id="GKT24082.1"/>
    </source>
</evidence>
<dbReference type="EMBL" id="BQXS01018824">
    <property type="protein sequence ID" value="GKT24094.1"/>
    <property type="molecule type" value="Genomic_DNA"/>
</dbReference>
<gene>
    <name evidence="1" type="ORF">ADUPG1_014693</name>
    <name evidence="2" type="ORF">ADUPG1_014694</name>
    <name evidence="3" type="ORF">ADUPG1_014695</name>
    <name evidence="4" type="ORF">ADUPG1_014696</name>
    <name evidence="5" type="ORF">ADUPG1_014697</name>
    <name evidence="6" type="ORF">ADUPG1_014698</name>
    <name evidence="7" type="ORF">ADUPG1_014699</name>
    <name evidence="8" type="ORF">ADUPG1_014700</name>
</gene>
<dbReference type="Proteomes" id="UP001057375">
    <property type="component" value="Unassembled WGS sequence"/>
</dbReference>
<comment type="caution">
    <text evidence="2">The sequence shown here is derived from an EMBL/GenBank/DDBJ whole genome shotgun (WGS) entry which is preliminary data.</text>
</comment>
<evidence type="ECO:0000313" key="9">
    <source>
        <dbReference type="Proteomes" id="UP001057375"/>
    </source>
</evidence>
<feature type="non-terminal residue" evidence="2">
    <location>
        <position position="1"/>
    </location>
</feature>
<dbReference type="EMBL" id="BQXS01018820">
    <property type="protein sequence ID" value="GKT24048.1"/>
    <property type="molecule type" value="Genomic_DNA"/>
</dbReference>
<organism evidence="2 9">
    <name type="scientific">Aduncisulcus paluster</name>
    <dbReference type="NCBI Taxonomy" id="2918883"/>
    <lineage>
        <taxon>Eukaryota</taxon>
        <taxon>Metamonada</taxon>
        <taxon>Carpediemonas-like organisms</taxon>
        <taxon>Aduncisulcus</taxon>
    </lineage>
</organism>
<accession>A0ABQ5K3R0</accession>
<evidence type="ECO:0000313" key="8">
    <source>
        <dbReference type="EMBL" id="GKT24135.1"/>
    </source>
</evidence>
<evidence type="ECO:0000313" key="6">
    <source>
        <dbReference type="EMBL" id="GKT24094.1"/>
    </source>
</evidence>
<evidence type="ECO:0000313" key="7">
    <source>
        <dbReference type="EMBL" id="GKT24126.1"/>
    </source>
</evidence>
<dbReference type="EMBL" id="BQXS01018819">
    <property type="protein sequence ID" value="GKT24040.1"/>
    <property type="molecule type" value="Genomic_DNA"/>
</dbReference>
<evidence type="ECO:0000313" key="4">
    <source>
        <dbReference type="EMBL" id="GKT24048.1"/>
    </source>
</evidence>
<evidence type="ECO:0000313" key="1">
    <source>
        <dbReference type="EMBL" id="GKT24003.1"/>
    </source>
</evidence>
<evidence type="ECO:0000313" key="2">
    <source>
        <dbReference type="EMBL" id="GKT24024.1"/>
    </source>
</evidence>
<keyword evidence="9" id="KW-1185">Reference proteome</keyword>
<dbReference type="EMBL" id="BQXS01018823">
    <property type="protein sequence ID" value="GKT24082.1"/>
    <property type="molecule type" value="Genomic_DNA"/>
</dbReference>
<name>A0ABQ5K3R0_9EUKA</name>
<proteinExistence type="predicted"/>